<reference evidence="3 4" key="2">
    <citation type="journal article" date="2010" name="Stand. Genomic Sci.">
        <title>Complete genome sequence of Nakamurella multipartita type strain (Y-104).</title>
        <authorList>
            <person name="Tice H."/>
            <person name="Mayilraj S."/>
            <person name="Sims D."/>
            <person name="Lapidus A."/>
            <person name="Nolan M."/>
            <person name="Lucas S."/>
            <person name="Glavina Del Rio T."/>
            <person name="Copeland A."/>
            <person name="Cheng J.F."/>
            <person name="Meincke L."/>
            <person name="Bruce D."/>
            <person name="Goodwin L."/>
            <person name="Pitluck S."/>
            <person name="Ivanova N."/>
            <person name="Mavromatis K."/>
            <person name="Ovchinnikova G."/>
            <person name="Pati A."/>
            <person name="Chen A."/>
            <person name="Palaniappan K."/>
            <person name="Land M."/>
            <person name="Hauser L."/>
            <person name="Chang Y.J."/>
            <person name="Jeffries C.D."/>
            <person name="Detter J.C."/>
            <person name="Brettin T."/>
            <person name="Rohde M."/>
            <person name="Goker M."/>
            <person name="Bristow J."/>
            <person name="Eisen J.A."/>
            <person name="Markowitz V."/>
            <person name="Hugenholtz P."/>
            <person name="Kyrpides N.C."/>
            <person name="Klenk H.P."/>
            <person name="Chen F."/>
        </authorList>
    </citation>
    <scope>NUCLEOTIDE SEQUENCE [LARGE SCALE GENOMIC DNA]</scope>
    <source>
        <strain evidence="4">ATCC 700099 / DSM 44233 / CIP 104796 / JCM 9543 / NBRC 105858 / Y-104</strain>
    </source>
</reference>
<dbReference type="InterPro" id="IPR001375">
    <property type="entry name" value="Peptidase_S9_cat"/>
</dbReference>
<feature type="domain" description="Peptidase S9 prolyl oligopeptidase catalytic" evidence="2">
    <location>
        <begin position="412"/>
        <end position="619"/>
    </location>
</feature>
<evidence type="ECO:0000256" key="1">
    <source>
        <dbReference type="ARBA" id="ARBA00022801"/>
    </source>
</evidence>
<dbReference type="HOGENOM" id="CLU_008615_4_0_11"/>
<dbReference type="SUPFAM" id="SSF53474">
    <property type="entry name" value="alpha/beta-Hydrolases"/>
    <property type="match status" value="1"/>
</dbReference>
<dbReference type="AlphaFoldDB" id="C8X8E1"/>
<dbReference type="InterPro" id="IPR011042">
    <property type="entry name" value="6-blade_b-propeller_TolB-like"/>
</dbReference>
<dbReference type="InterPro" id="IPR029058">
    <property type="entry name" value="AB_hydrolase_fold"/>
</dbReference>
<gene>
    <name evidence="3" type="ordered locus">Namu_0703</name>
</gene>
<dbReference type="EMBL" id="CP001737">
    <property type="protein sequence ID" value="ACV77117.1"/>
    <property type="molecule type" value="Genomic_DNA"/>
</dbReference>
<proteinExistence type="predicted"/>
<protein>
    <submittedName>
        <fullName evidence="3">Peptidase S9 prolyl oligopeptidase active site domain protein</fullName>
    </submittedName>
</protein>
<sequence length="621" mass="66456">MPSVDRLAHPIATPPTRLFDDPALESRWQRRFTAVRTSLPHHARDEPNRAYYTANATGRTEVWCWDVSADRHVVATDRPDGTSMATLSADGSTLWWFDDHDGDEFGCWRTQPFGADPTTPAGHPLPDAPAGYPAGLEVGRQLVLAGFADDEGTRIHRSVTGGPSTVVYRHPEDASVSALSTDESIWILAHTEHGDARYPALRAISTADGRVVGELSDAPGRGLHVLAVSPLAGDQRMVIGHERRGRDELLLWDPVAGTATELILDLPGDLDAEFTDDAAALIVRHSHAGRDTVHRVDLRTGTLRALPTARGVVTGVAPRPDGSIWYRWTDGGTAAGLRVLDADGGERELFRPPGEPAPGSSGLQDLWVDGPGGPIHAFLAVPDAAPAVTEGAPWPTVFSVHGGPAAADDDAFDPARAAWLDAGFAVVQVNYRGSTGYGSVWRDALTERIGHTELADIAAVHDHVVATGIADPARSVIAGYSWGGFLTLLALGTQPQRWTAGVAGVPVADYPAAYEDEMEPLRAYDRALFGGSPQEVPQAYRDSSPLTWVDHVRAPVLVLAGANDPRCPIRQIENYLDALAARGAAYQVYRYDAGHGSGVTAERIRQQACEIAFVRQVLAAG</sequence>
<name>C8X8E1_NAKMY</name>
<dbReference type="eggNOG" id="COG3386">
    <property type="taxonomic scope" value="Bacteria"/>
</dbReference>
<evidence type="ECO:0000313" key="3">
    <source>
        <dbReference type="EMBL" id="ACV77117.1"/>
    </source>
</evidence>
<dbReference type="KEGG" id="nml:Namu_0703"/>
<dbReference type="GO" id="GO:0004252">
    <property type="term" value="F:serine-type endopeptidase activity"/>
    <property type="evidence" value="ECO:0007669"/>
    <property type="project" value="TreeGrafter"/>
</dbReference>
<dbReference type="GO" id="GO:0006508">
    <property type="term" value="P:proteolysis"/>
    <property type="evidence" value="ECO:0007669"/>
    <property type="project" value="InterPro"/>
</dbReference>
<keyword evidence="4" id="KW-1185">Reference proteome</keyword>
<dbReference type="InParanoid" id="C8X8E1"/>
<dbReference type="SUPFAM" id="SSF82171">
    <property type="entry name" value="DPP6 N-terminal domain-like"/>
    <property type="match status" value="1"/>
</dbReference>
<organism evidence="3 4">
    <name type="scientific">Nakamurella multipartita (strain ATCC 700099 / DSM 44233 / CIP 104796 / JCM 9543 / NBRC 105858 / Y-104)</name>
    <name type="common">Microsphaera multipartita</name>
    <dbReference type="NCBI Taxonomy" id="479431"/>
    <lineage>
        <taxon>Bacteria</taxon>
        <taxon>Bacillati</taxon>
        <taxon>Actinomycetota</taxon>
        <taxon>Actinomycetes</taxon>
        <taxon>Nakamurellales</taxon>
        <taxon>Nakamurellaceae</taxon>
        <taxon>Nakamurella</taxon>
    </lineage>
</organism>
<dbReference type="Proteomes" id="UP000002218">
    <property type="component" value="Chromosome"/>
</dbReference>
<accession>C8X8E1</accession>
<evidence type="ECO:0000313" key="4">
    <source>
        <dbReference type="Proteomes" id="UP000002218"/>
    </source>
</evidence>
<dbReference type="PANTHER" id="PTHR42776:SF27">
    <property type="entry name" value="DIPEPTIDYL PEPTIDASE FAMILY MEMBER 6"/>
    <property type="match status" value="1"/>
</dbReference>
<dbReference type="RefSeq" id="WP_015746033.1">
    <property type="nucleotide sequence ID" value="NC_013235.1"/>
</dbReference>
<reference evidence="4" key="1">
    <citation type="submission" date="2009-09" db="EMBL/GenBank/DDBJ databases">
        <title>The complete genome of Nakamurella multipartita DSM 44233.</title>
        <authorList>
            <consortium name="US DOE Joint Genome Institute (JGI-PGF)"/>
            <person name="Lucas S."/>
            <person name="Copeland A."/>
            <person name="Lapidus A."/>
            <person name="Glavina del Rio T."/>
            <person name="Dalin E."/>
            <person name="Tice H."/>
            <person name="Bruce D."/>
            <person name="Goodwin L."/>
            <person name="Pitluck S."/>
            <person name="Kyrpides N."/>
            <person name="Mavromatis K."/>
            <person name="Ivanova N."/>
            <person name="Ovchinnikova G."/>
            <person name="Sims D."/>
            <person name="Meincke L."/>
            <person name="Brettin T."/>
            <person name="Detter J.C."/>
            <person name="Han C."/>
            <person name="Larimer F."/>
            <person name="Land M."/>
            <person name="Hauser L."/>
            <person name="Markowitz V."/>
            <person name="Cheng J.-F."/>
            <person name="Hugenholtz P."/>
            <person name="Woyke T."/>
            <person name="Wu D."/>
            <person name="Klenk H.-P."/>
            <person name="Eisen J.A."/>
        </authorList>
    </citation>
    <scope>NUCLEOTIDE SEQUENCE [LARGE SCALE GENOMIC DNA]</scope>
    <source>
        <strain evidence="4">ATCC 700099 / DSM 44233 / CIP 104796 / JCM 9543 / NBRC 105858 / Y-104</strain>
    </source>
</reference>
<keyword evidence="1" id="KW-0378">Hydrolase</keyword>
<dbReference type="Gene3D" id="2.120.10.30">
    <property type="entry name" value="TolB, C-terminal domain"/>
    <property type="match status" value="1"/>
</dbReference>
<dbReference type="Gene3D" id="3.40.50.1820">
    <property type="entry name" value="alpha/beta hydrolase"/>
    <property type="match status" value="1"/>
</dbReference>
<evidence type="ECO:0000259" key="2">
    <source>
        <dbReference type="Pfam" id="PF00326"/>
    </source>
</evidence>
<dbReference type="PANTHER" id="PTHR42776">
    <property type="entry name" value="SERINE PEPTIDASE S9 FAMILY MEMBER"/>
    <property type="match status" value="1"/>
</dbReference>
<dbReference type="OrthoDB" id="4269629at2"/>
<dbReference type="Pfam" id="PF00326">
    <property type="entry name" value="Peptidase_S9"/>
    <property type="match status" value="1"/>
</dbReference>
<dbReference type="eggNOG" id="COG1506">
    <property type="taxonomic scope" value="Bacteria"/>
</dbReference>
<dbReference type="STRING" id="479431.Namu_0703"/>